<dbReference type="PROSITE" id="PS50048">
    <property type="entry name" value="ZN2_CY6_FUNGAL_2"/>
    <property type="match status" value="1"/>
</dbReference>
<organism evidence="7 8">
    <name type="scientific">Exophiala oligosperma</name>
    <dbReference type="NCBI Taxonomy" id="215243"/>
    <lineage>
        <taxon>Eukaryota</taxon>
        <taxon>Fungi</taxon>
        <taxon>Dikarya</taxon>
        <taxon>Ascomycota</taxon>
        <taxon>Pezizomycotina</taxon>
        <taxon>Eurotiomycetes</taxon>
        <taxon>Chaetothyriomycetidae</taxon>
        <taxon>Chaetothyriales</taxon>
        <taxon>Herpotrichiellaceae</taxon>
        <taxon>Exophiala</taxon>
    </lineage>
</organism>
<accession>A0A0D2DDI8</accession>
<keyword evidence="2" id="KW-0805">Transcription regulation</keyword>
<dbReference type="GO" id="GO:0008270">
    <property type="term" value="F:zinc ion binding"/>
    <property type="evidence" value="ECO:0007669"/>
    <property type="project" value="InterPro"/>
</dbReference>
<dbReference type="OrthoDB" id="3477330at2759"/>
<dbReference type="GO" id="GO:0000981">
    <property type="term" value="F:DNA-binding transcription factor activity, RNA polymerase II-specific"/>
    <property type="evidence" value="ECO:0007669"/>
    <property type="project" value="InterPro"/>
</dbReference>
<reference evidence="7 8" key="1">
    <citation type="submission" date="2015-01" db="EMBL/GenBank/DDBJ databases">
        <title>The Genome Sequence of Exophiala oligosperma CBS72588.</title>
        <authorList>
            <consortium name="The Broad Institute Genomics Platform"/>
            <person name="Cuomo C."/>
            <person name="de Hoog S."/>
            <person name="Gorbushina A."/>
            <person name="Stielow B."/>
            <person name="Teixiera M."/>
            <person name="Abouelleil A."/>
            <person name="Chapman S.B."/>
            <person name="Priest M."/>
            <person name="Young S.K."/>
            <person name="Wortman J."/>
            <person name="Nusbaum C."/>
            <person name="Birren B."/>
        </authorList>
    </citation>
    <scope>NUCLEOTIDE SEQUENCE [LARGE SCALE GENOMIC DNA]</scope>
    <source>
        <strain evidence="7 8">CBS 72588</strain>
    </source>
</reference>
<dbReference type="PANTHER" id="PTHR37534:SF20">
    <property type="entry name" value="PRO1A C6 ZINK-FINGER PROTEIN"/>
    <property type="match status" value="1"/>
</dbReference>
<evidence type="ECO:0000313" key="7">
    <source>
        <dbReference type="EMBL" id="KIW40470.1"/>
    </source>
</evidence>
<keyword evidence="8" id="KW-1185">Reference proteome</keyword>
<dbReference type="AlphaFoldDB" id="A0A0D2DDI8"/>
<evidence type="ECO:0000256" key="5">
    <source>
        <dbReference type="ARBA" id="ARBA00023242"/>
    </source>
</evidence>
<sequence length="555" mass="62681">MARKRDRTFTGCWKCRSRKVKCDEAKPECSACRNRGLACNYGVKLVWVEDNKLGYKSDGRRVRRCDLTWRGYSTLPSDVVDYLIVRCDESESQDGPSTFPSPEWLTTSHNPFSAFRVQSTGSSHISGETSTTVEIVPVDDSRHVIIHLGLSQSMMEHPDLPWQEKMLFHHYVQQVASNMLPFEHSRNPWKSYYPAIALSSSCGDQRSLYHGMISHAAFHLAQLGVNQHEAYSAIGSRRYTTAISELRPILEIEPGEFATIIGSIFSLMFAEVYSGQSSKWRYHHKGAWTLVRQYRDKIPWNTTELATVSLQCLNIIKIIGETATGIFNDVDSEGSADDPSQDSDTSLSSLISATPAFGFTLGAGKPILDCISKINKLQQRNASRGSNETSFSQRDDVLEDVLTQLNSCRRKTLHSSQAEESSEVSHQSKAFLFATYVYLYRTIFDSPPANVRRYVSETLHHVDAFYSKSNGNFSIWPAFIAAVEAYTPEDLEAAQRWLHRSTCYGMGNRQALRAVVEEVWRRRAGMADLVGVERGVIAVDWRKVMKDMNYDVLIV</sequence>
<dbReference type="HOGENOM" id="CLU_009030_4_0_1"/>
<dbReference type="SMART" id="SM00066">
    <property type="entry name" value="GAL4"/>
    <property type="match status" value="1"/>
</dbReference>
<keyword evidence="5" id="KW-0539">Nucleus</keyword>
<dbReference type="PANTHER" id="PTHR37534">
    <property type="entry name" value="TRANSCRIPTIONAL ACTIVATOR PROTEIN UGA3"/>
    <property type="match status" value="1"/>
</dbReference>
<protein>
    <recommendedName>
        <fullName evidence="6">Zn(2)-C6 fungal-type domain-containing protein</fullName>
    </recommendedName>
</protein>
<comment type="subcellular location">
    <subcellularLocation>
        <location evidence="1">Nucleus</location>
    </subcellularLocation>
</comment>
<evidence type="ECO:0000259" key="6">
    <source>
        <dbReference type="PROSITE" id="PS50048"/>
    </source>
</evidence>
<dbReference type="Pfam" id="PF00172">
    <property type="entry name" value="Zn_clus"/>
    <property type="match status" value="1"/>
</dbReference>
<dbReference type="CDD" id="cd00067">
    <property type="entry name" value="GAL4"/>
    <property type="match status" value="1"/>
</dbReference>
<dbReference type="InterPro" id="IPR021858">
    <property type="entry name" value="Fun_TF"/>
</dbReference>
<keyword evidence="4" id="KW-0804">Transcription</keyword>
<dbReference type="SUPFAM" id="SSF57701">
    <property type="entry name" value="Zn2/Cys6 DNA-binding domain"/>
    <property type="match status" value="1"/>
</dbReference>
<dbReference type="GO" id="GO:0003677">
    <property type="term" value="F:DNA binding"/>
    <property type="evidence" value="ECO:0007669"/>
    <property type="project" value="UniProtKB-KW"/>
</dbReference>
<proteinExistence type="predicted"/>
<dbReference type="PROSITE" id="PS00463">
    <property type="entry name" value="ZN2_CY6_FUNGAL_1"/>
    <property type="match status" value="1"/>
</dbReference>
<name>A0A0D2DDI8_9EURO</name>
<dbReference type="Pfam" id="PF11951">
    <property type="entry name" value="Fungal_trans_2"/>
    <property type="match status" value="1"/>
</dbReference>
<evidence type="ECO:0000256" key="2">
    <source>
        <dbReference type="ARBA" id="ARBA00023015"/>
    </source>
</evidence>
<evidence type="ECO:0000256" key="1">
    <source>
        <dbReference type="ARBA" id="ARBA00004123"/>
    </source>
</evidence>
<dbReference type="Proteomes" id="UP000053342">
    <property type="component" value="Unassembled WGS sequence"/>
</dbReference>
<gene>
    <name evidence="7" type="ORF">PV06_07668</name>
</gene>
<evidence type="ECO:0000256" key="3">
    <source>
        <dbReference type="ARBA" id="ARBA00023125"/>
    </source>
</evidence>
<feature type="domain" description="Zn(2)-C6 fungal-type" evidence="6">
    <location>
        <begin position="11"/>
        <end position="41"/>
    </location>
</feature>
<keyword evidence="3" id="KW-0238">DNA-binding</keyword>
<dbReference type="InterPro" id="IPR036864">
    <property type="entry name" value="Zn2-C6_fun-type_DNA-bd_sf"/>
</dbReference>
<dbReference type="STRING" id="215243.A0A0D2DDI8"/>
<dbReference type="GO" id="GO:0005634">
    <property type="term" value="C:nucleus"/>
    <property type="evidence" value="ECO:0007669"/>
    <property type="project" value="UniProtKB-SubCell"/>
</dbReference>
<dbReference type="Gene3D" id="4.10.240.10">
    <property type="entry name" value="Zn(2)-C6 fungal-type DNA-binding domain"/>
    <property type="match status" value="1"/>
</dbReference>
<evidence type="ECO:0000256" key="4">
    <source>
        <dbReference type="ARBA" id="ARBA00023163"/>
    </source>
</evidence>
<dbReference type="EMBL" id="KN847338">
    <property type="protein sequence ID" value="KIW40470.1"/>
    <property type="molecule type" value="Genomic_DNA"/>
</dbReference>
<dbReference type="VEuPathDB" id="FungiDB:PV06_07668"/>
<dbReference type="InterPro" id="IPR001138">
    <property type="entry name" value="Zn2Cys6_DnaBD"/>
</dbReference>
<dbReference type="GeneID" id="27359742"/>
<evidence type="ECO:0000313" key="8">
    <source>
        <dbReference type="Proteomes" id="UP000053342"/>
    </source>
</evidence>
<dbReference type="RefSeq" id="XP_016260686.1">
    <property type="nucleotide sequence ID" value="XM_016408932.1"/>
</dbReference>